<accession>A0A8D8M8P8</accession>
<protein>
    <recommendedName>
        <fullName evidence="3">Transcription factor SOX-14</fullName>
    </recommendedName>
</protein>
<feature type="region of interest" description="Disordered" evidence="1">
    <location>
        <begin position="1"/>
        <end position="48"/>
    </location>
</feature>
<name>A0A8D8M8P8_9HEMI</name>
<dbReference type="EMBL" id="HBUF01056718">
    <property type="protein sequence ID" value="CAG6624239.1"/>
    <property type="molecule type" value="Transcribed_RNA"/>
</dbReference>
<reference evidence="2" key="1">
    <citation type="submission" date="2021-05" db="EMBL/GenBank/DDBJ databases">
        <authorList>
            <person name="Alioto T."/>
            <person name="Alioto T."/>
            <person name="Gomez Garrido J."/>
        </authorList>
    </citation>
    <scope>NUCLEOTIDE SEQUENCE</scope>
</reference>
<proteinExistence type="predicted"/>
<evidence type="ECO:0008006" key="3">
    <source>
        <dbReference type="Google" id="ProtNLM"/>
    </source>
</evidence>
<evidence type="ECO:0000313" key="2">
    <source>
        <dbReference type="EMBL" id="CAG6624239.1"/>
    </source>
</evidence>
<sequence>MKEHPDYKYRPRRKPKSLVPTKNKEPKYTSIPSIDTMPRHLPPPPLLHEAPDVKFPRSLFPPFHYPFYPSSKFPSNEDNKMAADLAFLYGSSIYSQAITAAAVAGWPSLGAPCGIPCGCPPPPPPANKKGGGGGHKIFKLKII</sequence>
<dbReference type="AlphaFoldDB" id="A0A8D8M8P8"/>
<organism evidence="2">
    <name type="scientific">Cacopsylla melanoneura</name>
    <dbReference type="NCBI Taxonomy" id="428564"/>
    <lineage>
        <taxon>Eukaryota</taxon>
        <taxon>Metazoa</taxon>
        <taxon>Ecdysozoa</taxon>
        <taxon>Arthropoda</taxon>
        <taxon>Hexapoda</taxon>
        <taxon>Insecta</taxon>
        <taxon>Pterygota</taxon>
        <taxon>Neoptera</taxon>
        <taxon>Paraneoptera</taxon>
        <taxon>Hemiptera</taxon>
        <taxon>Sternorrhyncha</taxon>
        <taxon>Psylloidea</taxon>
        <taxon>Psyllidae</taxon>
        <taxon>Psyllinae</taxon>
        <taxon>Cacopsylla</taxon>
    </lineage>
</organism>
<evidence type="ECO:0000256" key="1">
    <source>
        <dbReference type="SAM" id="MobiDB-lite"/>
    </source>
</evidence>